<dbReference type="InterPro" id="IPR017455">
    <property type="entry name" value="Znf_FYVE-rel"/>
</dbReference>
<sequence>MRGCESATSTSFLHRGKRHPPMKPTPRAKFGYNARTFSTSNKDSVAISSLINADITLKVLYEAHGQGLEKDDKAILSATLRTATTVATKLEALLMKYQRLVGDAGIPRIGADMKRHAAKCSSCGKKFALLSRETNCATCGFLFCGKCISHRQVPRCFGYDDVATVKVCNLCCAWFRDFMNAKFEEHIRPQADDAPPAAVAPTSYLASLNSFLTAVDVATDEGHLPHAIKNEILAAVGPTTRLAVTTAGIIMGKLKHVLASIVAHYEYHDDMDSNESDSNDGPTPLQSSLPSPSAPPMLSLADECTSRKSTQPLLRSSKTHLTEKKCGVPAQAIQSILSLMVLLDAIPSHEDMPNVVSLLSSSHDGDDLNPLTADNIAHEAATDDEGVHPDLEDEGARENPPDGASTTNEADSRTASSSDTSPSKQHKPSHDEFDPTLEVEDRGPSSEAAASAQTTSYYVTLFRKASDRYRLNVHPHHGVIRVTSIMRGTNFSSRFADFNVQSIVSDAVRLCFVHRSDVVYQFASDALKDEFCALVEAYKRAHPHVVPRRLPLVPLLKGERKMHMSRFPATAVLAGDCHVRGIVMVTNYRLLFLPLEENCPALVELPLFAIVSVLRGVVNGFNKDPTNRLQTTLAFTCKDVRALRLDVDEDRVEHLHALVHRLAECTQRNNPVHFLTTPTTPDAVVDIPHFAFSYAMTNFPIDGWQFAAISREYDRLGLRDNAEFQCIDNENGDVCDSYPPTLVLPAALSQSSIASAAGFRAKNRLPVVTWIHPVHNSVLARSSQPLLGRILSGTSCNMDESIVKFYRNLPGTSKPFYIFDARKSKAATGNRLMGKGGVETSENYDGAIIYHLDIANMYKMQSSYLALAKICIVPEYDKTWWSAVEATRWFEHLHLILDGASRIARVLEVEGASALVHCSDGWDRTCQLVCLAQIMLDPYYRTLHGFATLVEKDWCLFGHKFMERLGGNRGKDPMRDKMSPVFFQFLDAVYQMVAQFPNAFEFNEHCLLHVANALTSGLYGTFVYDSYQHRKLANVEARTVSVWTPLCAASSFFLNPDYTPVHGPLWVWTGHQALKLWANYFFQHHEIQATRVTNAKSPAFTALGQNDVETMDPPLE</sequence>
<evidence type="ECO:0000256" key="11">
    <source>
        <dbReference type="PIRSR" id="PIRSR630564-2"/>
    </source>
</evidence>
<dbReference type="CDD" id="cd14507">
    <property type="entry name" value="PTP-MTM-like"/>
    <property type="match status" value="1"/>
</dbReference>
<feature type="region of interest" description="Disordered" evidence="13">
    <location>
        <begin position="381"/>
        <end position="451"/>
    </location>
</feature>
<dbReference type="OrthoDB" id="271628at2759"/>
<dbReference type="GeneID" id="20077093"/>
<keyword evidence="7" id="KW-0862">Zinc</keyword>
<dbReference type="InterPro" id="IPR011011">
    <property type="entry name" value="Znf_FYVE_PHD"/>
</dbReference>
<evidence type="ECO:0000256" key="4">
    <source>
        <dbReference type="ARBA" id="ARBA00022723"/>
    </source>
</evidence>
<evidence type="ECO:0000256" key="12">
    <source>
        <dbReference type="PROSITE-ProRule" id="PRU00091"/>
    </source>
</evidence>
<feature type="domain" description="FYVE-type" evidence="14">
    <location>
        <begin position="114"/>
        <end position="171"/>
    </location>
</feature>
<dbReference type="SUPFAM" id="SSF50729">
    <property type="entry name" value="PH domain-like"/>
    <property type="match status" value="1"/>
</dbReference>
<dbReference type="RefSeq" id="XP_008860856.1">
    <property type="nucleotide sequence ID" value="XM_008862634.1"/>
</dbReference>
<evidence type="ECO:0000259" key="14">
    <source>
        <dbReference type="PROSITE" id="PS50178"/>
    </source>
</evidence>
<feature type="compositionally biased region" description="Low complexity" evidence="13">
    <location>
        <begin position="279"/>
        <end position="300"/>
    </location>
</feature>
<evidence type="ECO:0000256" key="9">
    <source>
        <dbReference type="ARBA" id="ARBA00032571"/>
    </source>
</evidence>
<dbReference type="EMBL" id="KI913952">
    <property type="protein sequence ID" value="ETW09445.1"/>
    <property type="molecule type" value="Genomic_DNA"/>
</dbReference>
<feature type="active site" description="Phosphocysteine intermediate" evidence="10">
    <location>
        <position position="918"/>
    </location>
</feature>
<dbReference type="PROSITE" id="PS51339">
    <property type="entry name" value="PPASE_MYOTUBULARIN"/>
    <property type="match status" value="1"/>
</dbReference>
<dbReference type="Pfam" id="PF01363">
    <property type="entry name" value="FYVE"/>
    <property type="match status" value="1"/>
</dbReference>
<evidence type="ECO:0000256" key="5">
    <source>
        <dbReference type="ARBA" id="ARBA00022771"/>
    </source>
</evidence>
<keyword evidence="8" id="KW-0472">Membrane</keyword>
<evidence type="ECO:0000259" key="15">
    <source>
        <dbReference type="PROSITE" id="PS51339"/>
    </source>
</evidence>
<comment type="similarity">
    <text evidence="2">Belongs to the protein-tyrosine phosphatase family. Non-receptor class myotubularin subfamily.</text>
</comment>
<evidence type="ECO:0000256" key="8">
    <source>
        <dbReference type="ARBA" id="ARBA00023136"/>
    </source>
</evidence>
<evidence type="ECO:0000256" key="7">
    <source>
        <dbReference type="ARBA" id="ARBA00022833"/>
    </source>
</evidence>
<dbReference type="GO" id="GO:0005737">
    <property type="term" value="C:cytoplasm"/>
    <property type="evidence" value="ECO:0007669"/>
    <property type="project" value="TreeGrafter"/>
</dbReference>
<dbReference type="CDD" id="cd00065">
    <property type="entry name" value="FYVE_like_SF"/>
    <property type="match status" value="1"/>
</dbReference>
<name>A0A024UU33_9STRA</name>
<evidence type="ECO:0000256" key="10">
    <source>
        <dbReference type="PIRSR" id="PIRSR630564-1"/>
    </source>
</evidence>
<dbReference type="InterPro" id="IPR011993">
    <property type="entry name" value="PH-like_dom_sf"/>
</dbReference>
<dbReference type="Pfam" id="PF06602">
    <property type="entry name" value="Myotub-related"/>
    <property type="match status" value="1"/>
</dbReference>
<dbReference type="PANTHER" id="PTHR10807:SF128">
    <property type="entry name" value="PHOSPHATIDYLINOSITOL-3,5-BISPHOSPHATE 3-PHOSPHATASE"/>
    <property type="match status" value="1"/>
</dbReference>
<dbReference type="VEuPathDB" id="FungiDB:H310_00043"/>
<keyword evidence="4" id="KW-0479">Metal-binding</keyword>
<dbReference type="GO" id="GO:0052629">
    <property type="term" value="F:phosphatidylinositol-3,5-bisphosphate 3-phosphatase activity"/>
    <property type="evidence" value="ECO:0007669"/>
    <property type="project" value="UniProtKB-EC"/>
</dbReference>
<organism evidence="16">
    <name type="scientific">Aphanomyces invadans</name>
    <dbReference type="NCBI Taxonomy" id="157072"/>
    <lineage>
        <taxon>Eukaryota</taxon>
        <taxon>Sar</taxon>
        <taxon>Stramenopiles</taxon>
        <taxon>Oomycota</taxon>
        <taxon>Saprolegniomycetes</taxon>
        <taxon>Saprolegniales</taxon>
        <taxon>Verrucalvaceae</taxon>
        <taxon>Aphanomyces</taxon>
    </lineage>
</organism>
<dbReference type="SUPFAM" id="SSF57903">
    <property type="entry name" value="FYVE/PHD zinc finger"/>
    <property type="match status" value="1"/>
</dbReference>
<dbReference type="GO" id="GO:0008270">
    <property type="term" value="F:zinc ion binding"/>
    <property type="evidence" value="ECO:0007669"/>
    <property type="project" value="UniProtKB-KW"/>
</dbReference>
<evidence type="ECO:0000256" key="2">
    <source>
        <dbReference type="ARBA" id="ARBA00007471"/>
    </source>
</evidence>
<dbReference type="PANTHER" id="PTHR10807">
    <property type="entry name" value="MYOTUBULARIN-RELATED"/>
    <property type="match status" value="1"/>
</dbReference>
<dbReference type="eggNOG" id="KOG4471">
    <property type="taxonomic scope" value="Eukaryota"/>
</dbReference>
<dbReference type="InterPro" id="IPR029021">
    <property type="entry name" value="Prot-tyrosine_phosphatase-like"/>
</dbReference>
<feature type="region of interest" description="Disordered" evidence="13">
    <location>
        <begin position="1"/>
        <end position="28"/>
    </location>
</feature>
<dbReference type="AlphaFoldDB" id="A0A024UU33"/>
<dbReference type="InterPro" id="IPR003595">
    <property type="entry name" value="Tyr_Pase_cat"/>
</dbReference>
<evidence type="ECO:0000256" key="3">
    <source>
        <dbReference type="ARBA" id="ARBA00012903"/>
    </source>
</evidence>
<keyword evidence="6" id="KW-0378">Hydrolase</keyword>
<dbReference type="GO" id="GO:0016020">
    <property type="term" value="C:membrane"/>
    <property type="evidence" value="ECO:0007669"/>
    <property type="project" value="UniProtKB-SubCell"/>
</dbReference>
<feature type="compositionally biased region" description="Low complexity" evidence="13">
    <location>
        <begin position="413"/>
        <end position="423"/>
    </location>
</feature>
<evidence type="ECO:0000256" key="13">
    <source>
        <dbReference type="SAM" id="MobiDB-lite"/>
    </source>
</evidence>
<feature type="compositionally biased region" description="Basic and acidic residues" evidence="13">
    <location>
        <begin position="428"/>
        <end position="444"/>
    </location>
</feature>
<dbReference type="SMART" id="SM00404">
    <property type="entry name" value="PTPc_motif"/>
    <property type="match status" value="1"/>
</dbReference>
<evidence type="ECO:0000313" key="16">
    <source>
        <dbReference type="EMBL" id="ETW09445.1"/>
    </source>
</evidence>
<dbReference type="Gene3D" id="3.30.40.10">
    <property type="entry name" value="Zinc/RING finger domain, C3HC4 (zinc finger)"/>
    <property type="match status" value="1"/>
</dbReference>
<dbReference type="PROSITE" id="PS50178">
    <property type="entry name" value="ZF_FYVE"/>
    <property type="match status" value="1"/>
</dbReference>
<reference evidence="16" key="1">
    <citation type="submission" date="2013-12" db="EMBL/GenBank/DDBJ databases">
        <title>The Genome Sequence of Aphanomyces invadans NJM9701.</title>
        <authorList>
            <consortium name="The Broad Institute Genomics Platform"/>
            <person name="Russ C."/>
            <person name="Tyler B."/>
            <person name="van West P."/>
            <person name="Dieguez-Uribeondo J."/>
            <person name="Young S.K."/>
            <person name="Zeng Q."/>
            <person name="Gargeya S."/>
            <person name="Fitzgerald M."/>
            <person name="Abouelleil A."/>
            <person name="Alvarado L."/>
            <person name="Chapman S.B."/>
            <person name="Gainer-Dewar J."/>
            <person name="Goldberg J."/>
            <person name="Griggs A."/>
            <person name="Gujja S."/>
            <person name="Hansen M."/>
            <person name="Howarth C."/>
            <person name="Imamovic A."/>
            <person name="Ireland A."/>
            <person name="Larimer J."/>
            <person name="McCowan C."/>
            <person name="Murphy C."/>
            <person name="Pearson M."/>
            <person name="Poon T.W."/>
            <person name="Priest M."/>
            <person name="Roberts A."/>
            <person name="Saif S."/>
            <person name="Shea T."/>
            <person name="Sykes S."/>
            <person name="Wortman J."/>
            <person name="Nusbaum C."/>
            <person name="Birren B."/>
        </authorList>
    </citation>
    <scope>NUCLEOTIDE SEQUENCE [LARGE SCALE GENOMIC DNA]</scope>
    <source>
        <strain evidence="16">NJM9701</strain>
    </source>
</reference>
<feature type="region of interest" description="Disordered" evidence="13">
    <location>
        <begin position="270"/>
        <end position="325"/>
    </location>
</feature>
<feature type="compositionally biased region" description="Basic and acidic residues" evidence="13">
    <location>
        <begin position="381"/>
        <end position="400"/>
    </location>
</feature>
<feature type="compositionally biased region" description="Polar residues" evidence="13">
    <location>
        <begin position="307"/>
        <end position="316"/>
    </location>
</feature>
<protein>
    <recommendedName>
        <fullName evidence="3">phosphatidylinositol-3,5-bisphosphate 3-phosphatase</fullName>
        <ecNumber evidence="3">3.1.3.95</ecNumber>
    </recommendedName>
    <alternativeName>
        <fullName evidence="9">Phosphatidylinositol-3,5-bisphosphate 3-phosphatase</fullName>
    </alternativeName>
</protein>
<dbReference type="SUPFAM" id="SSF52799">
    <property type="entry name" value="(Phosphotyrosine protein) phosphatases II"/>
    <property type="match status" value="1"/>
</dbReference>
<feature type="binding site" evidence="11">
    <location>
        <begin position="918"/>
        <end position="924"/>
    </location>
    <ligand>
        <name>substrate</name>
    </ligand>
</feature>
<evidence type="ECO:0000256" key="1">
    <source>
        <dbReference type="ARBA" id="ARBA00004370"/>
    </source>
</evidence>
<dbReference type="Gene3D" id="2.30.29.30">
    <property type="entry name" value="Pleckstrin-homology domain (PH domain)/Phosphotyrosine-binding domain (PTB)"/>
    <property type="match status" value="1"/>
</dbReference>
<comment type="subcellular location">
    <subcellularLocation>
        <location evidence="1">Membrane</location>
    </subcellularLocation>
</comment>
<keyword evidence="5 12" id="KW-0863">Zinc-finger</keyword>
<dbReference type="EC" id="3.1.3.95" evidence="3"/>
<gene>
    <name evidence="16" type="ORF">H310_00043</name>
</gene>
<dbReference type="InterPro" id="IPR000306">
    <property type="entry name" value="Znf_FYVE"/>
</dbReference>
<feature type="compositionally biased region" description="Polar residues" evidence="13">
    <location>
        <begin position="1"/>
        <end position="12"/>
    </location>
</feature>
<dbReference type="InterPro" id="IPR010569">
    <property type="entry name" value="Myotubularin-like_Pase_dom"/>
</dbReference>
<evidence type="ECO:0000256" key="6">
    <source>
        <dbReference type="ARBA" id="ARBA00022801"/>
    </source>
</evidence>
<feature type="domain" description="Myotubularin phosphatase" evidence="15">
    <location>
        <begin position="703"/>
        <end position="1081"/>
    </location>
</feature>
<dbReference type="InterPro" id="IPR013083">
    <property type="entry name" value="Znf_RING/FYVE/PHD"/>
</dbReference>
<accession>A0A024UU33</accession>
<dbReference type="InterPro" id="IPR030564">
    <property type="entry name" value="Myotubularin"/>
</dbReference>
<dbReference type="STRING" id="157072.A0A024UU33"/>
<proteinExistence type="inferred from homology"/>